<evidence type="ECO:0000313" key="2">
    <source>
        <dbReference type="Proteomes" id="UP000003327"/>
    </source>
</evidence>
<dbReference type="RefSeq" id="WP_004383646.1">
    <property type="nucleotide sequence ID" value="NZ_GG698714.1"/>
</dbReference>
<dbReference type="Proteomes" id="UP000003327">
    <property type="component" value="Unassembled WGS sequence"/>
</dbReference>
<dbReference type="AlphaFoldDB" id="C9MQQ5"/>
<proteinExistence type="predicted"/>
<name>C9MQQ5_9BACT</name>
<protein>
    <submittedName>
        <fullName evidence="1">Uncharacterized protein</fullName>
    </submittedName>
</protein>
<evidence type="ECO:0000313" key="1">
    <source>
        <dbReference type="EMBL" id="EEX18170.1"/>
    </source>
</evidence>
<organism evidence="1 2">
    <name type="scientific">Prevotella veroralis F0319</name>
    <dbReference type="NCBI Taxonomy" id="649761"/>
    <lineage>
        <taxon>Bacteria</taxon>
        <taxon>Pseudomonadati</taxon>
        <taxon>Bacteroidota</taxon>
        <taxon>Bacteroidia</taxon>
        <taxon>Bacteroidales</taxon>
        <taxon>Prevotellaceae</taxon>
        <taxon>Prevotella</taxon>
    </lineage>
</organism>
<comment type="caution">
    <text evidence="1">The sequence shown here is derived from an EMBL/GenBank/DDBJ whole genome shotgun (WGS) entry which is preliminary data.</text>
</comment>
<reference evidence="1 2" key="1">
    <citation type="submission" date="2009-09" db="EMBL/GenBank/DDBJ databases">
        <authorList>
            <person name="Weinstock G."/>
            <person name="Sodergren E."/>
            <person name="Clifton S."/>
            <person name="Fulton L."/>
            <person name="Fulton B."/>
            <person name="Courtney L."/>
            <person name="Fronick C."/>
            <person name="Harrison M."/>
            <person name="Strong C."/>
            <person name="Farmer C."/>
            <person name="Delahaunty K."/>
            <person name="Markovic C."/>
            <person name="Hall O."/>
            <person name="Minx P."/>
            <person name="Tomlinson C."/>
            <person name="Mitreva M."/>
            <person name="Nelson J."/>
            <person name="Hou S."/>
            <person name="Wollam A."/>
            <person name="Pepin K.H."/>
            <person name="Johnson M."/>
            <person name="Bhonagiri V."/>
            <person name="Nash W.E."/>
            <person name="Warren W."/>
            <person name="Chinwalla A."/>
            <person name="Mardis E.R."/>
            <person name="Wilson R.K."/>
        </authorList>
    </citation>
    <scope>NUCLEOTIDE SEQUENCE [LARGE SCALE GENOMIC DNA]</scope>
    <source>
        <strain evidence="1 2">F0319</strain>
    </source>
</reference>
<sequence length="50" mass="5973">MLFSVLKHFDSLREVEIGMKAEVYKLHHLVLKMLCAVVHLLREFGLRKFF</sequence>
<dbReference type="EMBL" id="ACVA01000047">
    <property type="protein sequence ID" value="EEX18170.1"/>
    <property type="molecule type" value="Genomic_DNA"/>
</dbReference>
<gene>
    <name evidence="1" type="ORF">HMPREF0973_01955</name>
</gene>
<dbReference type="HOGENOM" id="CLU_3121325_0_0_10"/>
<keyword evidence="2" id="KW-1185">Reference proteome</keyword>
<accession>C9MQQ5</accession>